<name>A0A1Q9R6W8_PSEPU</name>
<evidence type="ECO:0008006" key="4">
    <source>
        <dbReference type="Google" id="ProtNLM"/>
    </source>
</evidence>
<comment type="caution">
    <text evidence="2">The sequence shown here is derived from an EMBL/GenBank/DDBJ whole genome shotgun (WGS) entry which is preliminary data.</text>
</comment>
<dbReference type="Proteomes" id="UP000186736">
    <property type="component" value="Unassembled WGS sequence"/>
</dbReference>
<feature type="chain" id="PRO_5012435369" description="YbhB/YbcL family Raf kinase inhibitor-like protein" evidence="1">
    <location>
        <begin position="24"/>
        <end position="179"/>
    </location>
</feature>
<dbReference type="RefSeq" id="WP_144443560.1">
    <property type="nucleotide sequence ID" value="NZ_MKZO01000014.1"/>
</dbReference>
<dbReference type="SUPFAM" id="SSF49777">
    <property type="entry name" value="PEBP-like"/>
    <property type="match status" value="1"/>
</dbReference>
<dbReference type="Pfam" id="PF01161">
    <property type="entry name" value="PBP"/>
    <property type="match status" value="1"/>
</dbReference>
<dbReference type="AlphaFoldDB" id="A0A1Q9R6W8"/>
<dbReference type="PANTHER" id="PTHR30289">
    <property type="entry name" value="UNCHARACTERIZED PROTEIN YBCL-RELATED"/>
    <property type="match status" value="1"/>
</dbReference>
<keyword evidence="1" id="KW-0732">Signal</keyword>
<dbReference type="OrthoDB" id="9797506at2"/>
<accession>A0A1Q9R6W8</accession>
<dbReference type="CDD" id="cd00865">
    <property type="entry name" value="PEBP_bact_arch"/>
    <property type="match status" value="1"/>
</dbReference>
<feature type="signal peptide" evidence="1">
    <location>
        <begin position="1"/>
        <end position="23"/>
    </location>
</feature>
<proteinExistence type="predicted"/>
<evidence type="ECO:0000313" key="3">
    <source>
        <dbReference type="Proteomes" id="UP000186736"/>
    </source>
</evidence>
<dbReference type="PANTHER" id="PTHR30289:SF1">
    <property type="entry name" value="PEBP (PHOSPHATIDYLETHANOLAMINE-BINDING PROTEIN) FAMILY PROTEIN"/>
    <property type="match status" value="1"/>
</dbReference>
<dbReference type="InterPro" id="IPR008914">
    <property type="entry name" value="PEBP"/>
</dbReference>
<reference evidence="2 3" key="1">
    <citation type="submission" date="2016-10" db="EMBL/GenBank/DDBJ databases">
        <title>Genome Sequence of Pseudomonas putida GM4FR.</title>
        <authorList>
            <person name="Poehlein A."/>
            <person name="Wemheuer F."/>
            <person name="Hollensteiner J."/>
            <person name="Wemheuer B."/>
        </authorList>
    </citation>
    <scope>NUCLEOTIDE SEQUENCE [LARGE SCALE GENOMIC DNA]</scope>
    <source>
        <strain evidence="2 3">GM4FR</strain>
    </source>
</reference>
<sequence length="179" mass="18209">MNTTTRSLAGAIALLALTGVAQAAPLSIHSTAFKDGGTVPLAQVGPDANCGKGQGLSPQVSWKNLPEGTRSVALLMFDPDGAKGLGVSHWVAYNIDAKRGEIAEGASEGITVGKNIRGDTAYRGPCPPAGDNPHHYALTLIASDLAPDALPAGLDREGLIKALQGHALGGQSLIGLYGH</sequence>
<evidence type="ECO:0000256" key="1">
    <source>
        <dbReference type="SAM" id="SignalP"/>
    </source>
</evidence>
<dbReference type="InterPro" id="IPR036610">
    <property type="entry name" value="PEBP-like_sf"/>
</dbReference>
<dbReference type="EMBL" id="MKZO01000014">
    <property type="protein sequence ID" value="OLS63022.1"/>
    <property type="molecule type" value="Genomic_DNA"/>
</dbReference>
<dbReference type="InterPro" id="IPR005247">
    <property type="entry name" value="YbhB_YbcL/LppC-like"/>
</dbReference>
<organism evidence="2 3">
    <name type="scientific">Pseudomonas putida</name>
    <name type="common">Arthrobacter siderocapsulatus</name>
    <dbReference type="NCBI Taxonomy" id="303"/>
    <lineage>
        <taxon>Bacteria</taxon>
        <taxon>Pseudomonadati</taxon>
        <taxon>Pseudomonadota</taxon>
        <taxon>Gammaproteobacteria</taxon>
        <taxon>Pseudomonadales</taxon>
        <taxon>Pseudomonadaceae</taxon>
        <taxon>Pseudomonas</taxon>
    </lineage>
</organism>
<evidence type="ECO:0000313" key="2">
    <source>
        <dbReference type="EMBL" id="OLS63022.1"/>
    </source>
</evidence>
<protein>
    <recommendedName>
        <fullName evidence="4">YbhB/YbcL family Raf kinase inhibitor-like protein</fullName>
    </recommendedName>
</protein>
<dbReference type="Gene3D" id="3.90.280.10">
    <property type="entry name" value="PEBP-like"/>
    <property type="match status" value="1"/>
</dbReference>
<dbReference type="NCBIfam" id="TIGR00481">
    <property type="entry name" value="YbhB/YbcL family Raf kinase inhibitor-like protein"/>
    <property type="match status" value="1"/>
</dbReference>
<gene>
    <name evidence="2" type="ORF">PSEMO_19580</name>
</gene>